<organism evidence="1 2">
    <name type="scientific">Haloglomus irregulare</name>
    <dbReference type="NCBI Taxonomy" id="2234134"/>
    <lineage>
        <taxon>Archaea</taxon>
        <taxon>Methanobacteriati</taxon>
        <taxon>Methanobacteriota</taxon>
        <taxon>Stenosarchaea group</taxon>
        <taxon>Halobacteria</taxon>
        <taxon>Halobacteriales</taxon>
        <taxon>Natronomonadaceae</taxon>
        <taxon>Haloglomus</taxon>
    </lineage>
</organism>
<evidence type="ECO:0000313" key="2">
    <source>
        <dbReference type="Proteomes" id="UP000319894"/>
    </source>
</evidence>
<dbReference type="RefSeq" id="WP_144262974.1">
    <property type="nucleotide sequence ID" value="NZ_QMDX01000011.1"/>
</dbReference>
<gene>
    <name evidence="1" type="ORF">DP107_15085</name>
</gene>
<dbReference type="AlphaFoldDB" id="A0A554MX29"/>
<dbReference type="EMBL" id="QMDX01000011">
    <property type="protein sequence ID" value="TSD09688.1"/>
    <property type="molecule type" value="Genomic_DNA"/>
</dbReference>
<evidence type="ECO:0000313" key="1">
    <source>
        <dbReference type="EMBL" id="TSD09688.1"/>
    </source>
</evidence>
<sequence length="64" mass="7067">MSKADQPRSIEHRAAIFVEKSGGYVDIQQAFGDRTKYTPAEARRIAEEILDAADEATADGSVRR</sequence>
<proteinExistence type="predicted"/>
<dbReference type="Proteomes" id="UP000319894">
    <property type="component" value="Unassembled WGS sequence"/>
</dbReference>
<reference evidence="1 2" key="1">
    <citation type="submission" date="2018-06" db="EMBL/GenBank/DDBJ databases">
        <title>Natronomonas sp. F16-60 a new haloarchaeon isolated from a solar saltern of Isla Cristina, Huelva, Spain.</title>
        <authorList>
            <person name="Duran-Viseras A."/>
            <person name="Sanchez-Porro C."/>
            <person name="Ventosa A."/>
        </authorList>
    </citation>
    <scope>NUCLEOTIDE SEQUENCE [LARGE SCALE GENOMIC DNA]</scope>
    <source>
        <strain evidence="1 2">F16-60</strain>
    </source>
</reference>
<dbReference type="InParanoid" id="A0A554MX29"/>
<name>A0A554MX29_9EURY</name>
<dbReference type="OrthoDB" id="227543at2157"/>
<accession>A0A554MX29</accession>
<keyword evidence="2" id="KW-1185">Reference proteome</keyword>
<comment type="caution">
    <text evidence="1">The sequence shown here is derived from an EMBL/GenBank/DDBJ whole genome shotgun (WGS) entry which is preliminary data.</text>
</comment>
<protein>
    <submittedName>
        <fullName evidence="1">Uncharacterized protein</fullName>
    </submittedName>
</protein>